<comment type="caution">
    <text evidence="1">The sequence shown here is derived from an EMBL/GenBank/DDBJ whole genome shotgun (WGS) entry which is preliminary data.</text>
</comment>
<proteinExistence type="predicted"/>
<protein>
    <submittedName>
        <fullName evidence="1">Uncharacterized protein</fullName>
    </submittedName>
</protein>
<name>A0A0C5BDC0_9MICO</name>
<evidence type="ECO:0000313" key="2">
    <source>
        <dbReference type="Proteomes" id="UP000052979"/>
    </source>
</evidence>
<dbReference type="Proteomes" id="UP000052979">
    <property type="component" value="Unassembled WGS sequence"/>
</dbReference>
<organism evidence="1 2">
    <name type="scientific">Rathayibacter toxicus</name>
    <dbReference type="NCBI Taxonomy" id="145458"/>
    <lineage>
        <taxon>Bacteria</taxon>
        <taxon>Bacillati</taxon>
        <taxon>Actinomycetota</taxon>
        <taxon>Actinomycetes</taxon>
        <taxon>Micrococcales</taxon>
        <taxon>Microbacteriaceae</taxon>
        <taxon>Rathayibacter</taxon>
    </lineage>
</organism>
<evidence type="ECO:0000313" key="1">
    <source>
        <dbReference type="EMBL" id="KKM47228.1"/>
    </source>
</evidence>
<sequence>MAALFAAWETLPEMAPVVMAPRSPVPAAAATRAPAAMSIPPIGPPTPVAMRAPPPMTMAAPARYSQLWASQSPAAANTPWFPSRYACSWVSVMGLSPVGSSAWTGSFPAKA</sequence>
<keyword evidence="2" id="KW-1185">Reference proteome</keyword>
<accession>A0A0C5BDC0</accession>
<dbReference type="EMBL" id="LBFI01000002">
    <property type="protein sequence ID" value="KKM47228.1"/>
    <property type="molecule type" value="Genomic_DNA"/>
</dbReference>
<dbReference type="KEGG" id="rtx:TI83_01225"/>
<gene>
    <name evidence="1" type="ORF">VT73_00565</name>
</gene>
<dbReference type="AlphaFoldDB" id="A0A0C5BDC0"/>
<reference evidence="1 2" key="1">
    <citation type="submission" date="2015-04" db="EMBL/GenBank/DDBJ databases">
        <title>Draft genome sequence of Rathayibacter toxicus strain FH-142 (AKA 70134 or CS 32), a Western Australian isolate.</title>
        <authorList>
            <consortium name="Consortium for Microbial Forensics and Genomics (microFORGE)"/>
            <person name="Knight B.M."/>
            <person name="Roberts D.P."/>
            <person name="Lin D."/>
            <person name="Hari K."/>
            <person name="Fletcher J."/>
            <person name="Melcher U."/>
            <person name="Blagden T."/>
            <person name="Luster D.G."/>
            <person name="Sechler A.J."/>
            <person name="Schneider W.L."/>
            <person name="Winegar R.A."/>
        </authorList>
    </citation>
    <scope>NUCLEOTIDE SEQUENCE [LARGE SCALE GENOMIC DNA]</scope>
    <source>
        <strain evidence="1 2">FH142</strain>
    </source>
</reference>